<feature type="region of interest" description="Disordered" evidence="1">
    <location>
        <begin position="1"/>
        <end position="22"/>
    </location>
</feature>
<accession>A0A2A9P0B0</accession>
<reference evidence="2 3" key="1">
    <citation type="submission" date="2014-02" db="EMBL/GenBank/DDBJ databases">
        <title>Transposable element dynamics among asymbiotic and ectomycorrhizal Amanita fungi.</title>
        <authorList>
            <consortium name="DOE Joint Genome Institute"/>
            <person name="Hess J."/>
            <person name="Skrede I."/>
            <person name="Wolfe B."/>
            <person name="LaButti K."/>
            <person name="Ohm R.A."/>
            <person name="Grigoriev I.V."/>
            <person name="Pringle A."/>
        </authorList>
    </citation>
    <scope>NUCLEOTIDE SEQUENCE [LARGE SCALE GENOMIC DNA]</scope>
    <source>
        <strain evidence="2 3">SKay4041</strain>
    </source>
</reference>
<gene>
    <name evidence="2" type="ORF">AMATHDRAFT_53580</name>
</gene>
<feature type="region of interest" description="Disordered" evidence="1">
    <location>
        <begin position="81"/>
        <end position="105"/>
    </location>
</feature>
<dbReference type="STRING" id="703135.A0A2A9P0B0"/>
<keyword evidence="3" id="KW-1185">Reference proteome</keyword>
<feature type="region of interest" description="Disordered" evidence="1">
    <location>
        <begin position="128"/>
        <end position="156"/>
    </location>
</feature>
<protein>
    <submittedName>
        <fullName evidence="2">Uncharacterized protein</fullName>
    </submittedName>
</protein>
<evidence type="ECO:0000256" key="1">
    <source>
        <dbReference type="SAM" id="MobiDB-lite"/>
    </source>
</evidence>
<organism evidence="2 3">
    <name type="scientific">Amanita thiersii Skay4041</name>
    <dbReference type="NCBI Taxonomy" id="703135"/>
    <lineage>
        <taxon>Eukaryota</taxon>
        <taxon>Fungi</taxon>
        <taxon>Dikarya</taxon>
        <taxon>Basidiomycota</taxon>
        <taxon>Agaricomycotina</taxon>
        <taxon>Agaricomycetes</taxon>
        <taxon>Agaricomycetidae</taxon>
        <taxon>Agaricales</taxon>
        <taxon>Pluteineae</taxon>
        <taxon>Amanitaceae</taxon>
        <taxon>Amanita</taxon>
    </lineage>
</organism>
<feature type="compositionally biased region" description="Polar residues" evidence="1">
    <location>
        <begin position="1"/>
        <end position="15"/>
    </location>
</feature>
<dbReference type="AlphaFoldDB" id="A0A2A9P0B0"/>
<proteinExistence type="predicted"/>
<dbReference type="EMBL" id="KZ301971">
    <property type="protein sequence ID" value="PFH53920.1"/>
    <property type="molecule type" value="Genomic_DNA"/>
</dbReference>
<name>A0A2A9P0B0_9AGAR</name>
<sequence>MGTAETQIGTHISSNETERGRGGSIAAAIPVRTHHAPSGWVHQDAEQTLPLELNSSSDNITHSRRTTNGGSMMHLQRTMGVSAAGGQKKRKNIAQNSTRKKLQRPAEEILKEPASIFKLPALPPRLVTGPEAVKTDGRTSFDNVTGTHVPPFDSSKKSEAAKRFRLVITDLAKFHRTGRTVLPGVELTHSGTSVTGTSRKDVNAELHYLESTVGSDVVLDRITLPPSISKRKQAQAFAIILSGTSYEDLQSCSLVSRMFRYSSE</sequence>
<evidence type="ECO:0000313" key="2">
    <source>
        <dbReference type="EMBL" id="PFH53920.1"/>
    </source>
</evidence>
<dbReference type="Proteomes" id="UP000242287">
    <property type="component" value="Unassembled WGS sequence"/>
</dbReference>
<feature type="compositionally biased region" description="Basic residues" evidence="1">
    <location>
        <begin position="87"/>
        <end position="103"/>
    </location>
</feature>
<evidence type="ECO:0000313" key="3">
    <source>
        <dbReference type="Proteomes" id="UP000242287"/>
    </source>
</evidence>